<proteinExistence type="predicted"/>
<name>A0A6F8TJN6_ACIBA</name>
<accession>A0A6F8TJN6</accession>
<protein>
    <submittedName>
        <fullName evidence="1">Uncharacterized protein</fullName>
    </submittedName>
</protein>
<dbReference type="EMBL" id="AP022836">
    <property type="protein sequence ID" value="BCB01178.1"/>
    <property type="molecule type" value="Genomic_DNA"/>
</dbReference>
<organism evidence="1">
    <name type="scientific">Acinetobacter baumannii</name>
    <dbReference type="NCBI Taxonomy" id="470"/>
    <lineage>
        <taxon>Bacteria</taxon>
        <taxon>Pseudomonadati</taxon>
        <taxon>Pseudomonadota</taxon>
        <taxon>Gammaproteobacteria</taxon>
        <taxon>Moraxellales</taxon>
        <taxon>Moraxellaceae</taxon>
        <taxon>Acinetobacter</taxon>
        <taxon>Acinetobacter calcoaceticus/baumannii complex</taxon>
    </lineage>
</organism>
<gene>
    <name evidence="1" type="ORF">ATCC19606_35130</name>
</gene>
<reference evidence="1" key="1">
    <citation type="submission" date="2020-03" db="EMBL/GenBank/DDBJ databases">
        <title>Complete genome sequence of Acinetobacter baumannii ATCC19606T, which is a model strain for tolerization of antimicrobial agents.</title>
        <authorList>
            <person name="Tsubouchi T."/>
            <person name="Suzuki M."/>
            <person name="Niki M."/>
            <person name="Oinuma K."/>
            <person name="Niki M."/>
            <person name="Shibayama K."/>
            <person name="Kakeya H."/>
            <person name="Kaneko Y."/>
        </authorList>
    </citation>
    <scope>NUCLEOTIDE SEQUENCE</scope>
    <source>
        <strain evidence="1">ATCC19606</strain>
    </source>
</reference>
<evidence type="ECO:0000313" key="1">
    <source>
        <dbReference type="EMBL" id="BCB01178.1"/>
    </source>
</evidence>
<dbReference type="AlphaFoldDB" id="A0A6F8TJN6"/>
<sequence>MAETTKVSTTETRASDNKNITAIAITTAFMNKFRAKQKAIFYQIHLYEAENIAELTVLYIKQSLISSASQ</sequence>